<dbReference type="RefSeq" id="XP_033657818.1">
    <property type="nucleotide sequence ID" value="XM_033793004.1"/>
</dbReference>
<protein>
    <submittedName>
        <fullName evidence="2">Uncharacterized protein</fullName>
    </submittedName>
</protein>
<accession>A0A6A6JUI9</accession>
<evidence type="ECO:0000313" key="3">
    <source>
        <dbReference type="Proteomes" id="UP000800097"/>
    </source>
</evidence>
<evidence type="ECO:0000256" key="1">
    <source>
        <dbReference type="SAM" id="MobiDB-lite"/>
    </source>
</evidence>
<reference evidence="2" key="1">
    <citation type="journal article" date="2020" name="Stud. Mycol.">
        <title>101 Dothideomycetes genomes: a test case for predicting lifestyles and emergence of pathogens.</title>
        <authorList>
            <person name="Haridas S."/>
            <person name="Albert R."/>
            <person name="Binder M."/>
            <person name="Bloem J."/>
            <person name="Labutti K."/>
            <person name="Salamov A."/>
            <person name="Andreopoulos B."/>
            <person name="Baker S."/>
            <person name="Barry K."/>
            <person name="Bills G."/>
            <person name="Bluhm B."/>
            <person name="Cannon C."/>
            <person name="Castanera R."/>
            <person name="Culley D."/>
            <person name="Daum C."/>
            <person name="Ezra D."/>
            <person name="Gonzalez J."/>
            <person name="Henrissat B."/>
            <person name="Kuo A."/>
            <person name="Liang C."/>
            <person name="Lipzen A."/>
            <person name="Lutzoni F."/>
            <person name="Magnuson J."/>
            <person name="Mondo S."/>
            <person name="Nolan M."/>
            <person name="Ohm R."/>
            <person name="Pangilinan J."/>
            <person name="Park H.-J."/>
            <person name="Ramirez L."/>
            <person name="Alfaro M."/>
            <person name="Sun H."/>
            <person name="Tritt A."/>
            <person name="Yoshinaga Y."/>
            <person name="Zwiers L.-H."/>
            <person name="Turgeon B."/>
            <person name="Goodwin S."/>
            <person name="Spatafora J."/>
            <person name="Crous P."/>
            <person name="Grigoriev I."/>
        </authorList>
    </citation>
    <scope>NUCLEOTIDE SEQUENCE</scope>
    <source>
        <strain evidence="2">CBS 379.55</strain>
    </source>
</reference>
<gene>
    <name evidence="2" type="ORF">EI97DRAFT_117646</name>
</gene>
<dbReference type="Proteomes" id="UP000800097">
    <property type="component" value="Unassembled WGS sequence"/>
</dbReference>
<dbReference type="EMBL" id="ML986485">
    <property type="protein sequence ID" value="KAF2280280.1"/>
    <property type="molecule type" value="Genomic_DNA"/>
</dbReference>
<feature type="region of interest" description="Disordered" evidence="1">
    <location>
        <begin position="192"/>
        <end position="213"/>
    </location>
</feature>
<evidence type="ECO:0000313" key="2">
    <source>
        <dbReference type="EMBL" id="KAF2280280.1"/>
    </source>
</evidence>
<proteinExistence type="predicted"/>
<keyword evidence="3" id="KW-1185">Reference proteome</keyword>
<feature type="compositionally biased region" description="Polar residues" evidence="1">
    <location>
        <begin position="195"/>
        <end position="207"/>
    </location>
</feature>
<name>A0A6A6JUI9_WESOR</name>
<dbReference type="GeneID" id="54546179"/>
<organism evidence="2 3">
    <name type="scientific">Westerdykella ornata</name>
    <dbReference type="NCBI Taxonomy" id="318751"/>
    <lineage>
        <taxon>Eukaryota</taxon>
        <taxon>Fungi</taxon>
        <taxon>Dikarya</taxon>
        <taxon>Ascomycota</taxon>
        <taxon>Pezizomycotina</taxon>
        <taxon>Dothideomycetes</taxon>
        <taxon>Pleosporomycetidae</taxon>
        <taxon>Pleosporales</taxon>
        <taxon>Sporormiaceae</taxon>
        <taxon>Westerdykella</taxon>
    </lineage>
</organism>
<dbReference type="AlphaFoldDB" id="A0A6A6JUI9"/>
<sequence>MSQILHVRSRGNWAEVMSTADSDSSHWHHCEGSEAGRGLRAPLGKAESEAYSVDWDQHSHKSRLKLKIWLGSFKPLLCTDLINPRHPSQFPLPSSSLQYNITTLTGPQLFSPSPCRPNCSAFQLPPVRSIRLRQSGSGYLSPLAVDHQAQPHPTAPGLSRFYLLQPSPPPVRPPVFPYTGFPGLPYSVHTKQHPAATTKTSGSSSNAAGRPCQTPFCGPITTASGIGPTEERDQPC</sequence>